<dbReference type="AlphaFoldDB" id="A0A2G5SQC2"/>
<keyword evidence="3" id="KW-1185">Reference proteome</keyword>
<organism evidence="2 3">
    <name type="scientific">Caenorhabditis nigoni</name>
    <dbReference type="NCBI Taxonomy" id="1611254"/>
    <lineage>
        <taxon>Eukaryota</taxon>
        <taxon>Metazoa</taxon>
        <taxon>Ecdysozoa</taxon>
        <taxon>Nematoda</taxon>
        <taxon>Chromadorea</taxon>
        <taxon>Rhabditida</taxon>
        <taxon>Rhabditina</taxon>
        <taxon>Rhabditomorpha</taxon>
        <taxon>Rhabditoidea</taxon>
        <taxon>Rhabditidae</taxon>
        <taxon>Peloderinae</taxon>
        <taxon>Caenorhabditis</taxon>
    </lineage>
</organism>
<evidence type="ECO:0000313" key="2">
    <source>
        <dbReference type="EMBL" id="PIC17315.1"/>
    </source>
</evidence>
<gene>
    <name evidence="2" type="primary">Cnig_chr_X.g23597</name>
    <name evidence="2" type="ORF">B9Z55_023597</name>
</gene>
<dbReference type="Proteomes" id="UP000230233">
    <property type="component" value="Chromosome X"/>
</dbReference>
<dbReference type="EMBL" id="PDUG01000006">
    <property type="protein sequence ID" value="PIC17315.1"/>
    <property type="molecule type" value="Genomic_DNA"/>
</dbReference>
<name>A0A2G5SQC2_9PELO</name>
<accession>A0A2G5SQC2</accession>
<feature type="region of interest" description="Disordered" evidence="1">
    <location>
        <begin position="154"/>
        <end position="193"/>
    </location>
</feature>
<reference evidence="3" key="1">
    <citation type="submission" date="2017-10" db="EMBL/GenBank/DDBJ databases">
        <title>Rapid genome shrinkage in a self-fertile nematode reveals novel sperm competition proteins.</title>
        <authorList>
            <person name="Yin D."/>
            <person name="Schwarz E.M."/>
            <person name="Thomas C.G."/>
            <person name="Felde R.L."/>
            <person name="Korf I.F."/>
            <person name="Cutter A.D."/>
            <person name="Schartner C.M."/>
            <person name="Ralston E.J."/>
            <person name="Meyer B.J."/>
            <person name="Haag E.S."/>
        </authorList>
    </citation>
    <scope>NUCLEOTIDE SEQUENCE [LARGE SCALE GENOMIC DNA]</scope>
    <source>
        <strain evidence="3">JU1422</strain>
    </source>
</reference>
<protein>
    <submittedName>
        <fullName evidence="2">Uncharacterized protein</fullName>
    </submittedName>
</protein>
<evidence type="ECO:0000313" key="3">
    <source>
        <dbReference type="Proteomes" id="UP000230233"/>
    </source>
</evidence>
<evidence type="ECO:0000256" key="1">
    <source>
        <dbReference type="SAM" id="MobiDB-lite"/>
    </source>
</evidence>
<sequence length="284" mass="32763">MLKSAHLFSMYATFGTTNDPSLYEVVDTNSMWQTFQISEFNTVLPPKPSTDSSYPKYQMRMHDSLKKLGHELGIDQDPTVLFYKKLIVAVQTLKRGVEPMNAMTRDDIAAMGIEQLSLLDTYRYVKFGRLASEDSQPIGPTTELEMEQKLIVQNTGQSNWKSRRRRRSYPPSSQGREPPTDIQPLTKPDTRDPEWSSRFIADWVRRFVQKQFCKELGLENISLPFAQVICLAGITLGHNDFNQKIHEWLNRADKKEGDEWDVEIKWTAKQPSSSENEKNENVPK</sequence>
<comment type="caution">
    <text evidence="2">The sequence shown here is derived from an EMBL/GenBank/DDBJ whole genome shotgun (WGS) entry which is preliminary data.</text>
</comment>
<proteinExistence type="predicted"/>